<feature type="transmembrane region" description="Helical" evidence="1">
    <location>
        <begin position="198"/>
        <end position="223"/>
    </location>
</feature>
<keyword evidence="1" id="KW-0812">Transmembrane</keyword>
<dbReference type="PANTHER" id="PTHR43741:SF4">
    <property type="entry name" value="FMN-DEPENDENT NADH:QUINONE OXIDOREDUCTASE"/>
    <property type="match status" value="1"/>
</dbReference>
<dbReference type="PANTHER" id="PTHR43741">
    <property type="entry name" value="FMN-DEPENDENT NADH-AZOREDUCTASE 1"/>
    <property type="match status" value="1"/>
</dbReference>
<feature type="transmembrane region" description="Helical" evidence="1">
    <location>
        <begin position="229"/>
        <end position="250"/>
    </location>
</feature>
<dbReference type="GO" id="GO:0016491">
    <property type="term" value="F:oxidoreductase activity"/>
    <property type="evidence" value="ECO:0007669"/>
    <property type="project" value="InterPro"/>
</dbReference>
<accession>A0AA89I4U6</accession>
<keyword evidence="1" id="KW-1133">Transmembrane helix</keyword>
<dbReference type="Gene3D" id="3.40.50.360">
    <property type="match status" value="1"/>
</dbReference>
<name>A0AA89I4U6_9LACO</name>
<evidence type="ECO:0000259" key="2">
    <source>
        <dbReference type="Pfam" id="PF03358"/>
    </source>
</evidence>
<gene>
    <name evidence="3" type="ORF">FC90_GL000996</name>
</gene>
<organism evidence="3 4">
    <name type="scientific">Latilactobacillus graminis DSM 20719</name>
    <dbReference type="NCBI Taxonomy" id="1423752"/>
    <lineage>
        <taxon>Bacteria</taxon>
        <taxon>Bacillati</taxon>
        <taxon>Bacillota</taxon>
        <taxon>Bacilli</taxon>
        <taxon>Lactobacillales</taxon>
        <taxon>Lactobacillaceae</taxon>
        <taxon>Latilactobacillus</taxon>
    </lineage>
</organism>
<feature type="domain" description="NADPH-dependent FMN reductase-like" evidence="2">
    <location>
        <begin position="6"/>
        <end position="96"/>
    </location>
</feature>
<evidence type="ECO:0000256" key="1">
    <source>
        <dbReference type="SAM" id="Phobius"/>
    </source>
</evidence>
<keyword evidence="1" id="KW-0472">Membrane</keyword>
<proteinExistence type="predicted"/>
<dbReference type="EMBL" id="AYZB01000035">
    <property type="protein sequence ID" value="KRM22394.1"/>
    <property type="molecule type" value="Genomic_DNA"/>
</dbReference>
<dbReference type="InterPro" id="IPR029039">
    <property type="entry name" value="Flavoprotein-like_sf"/>
</dbReference>
<dbReference type="Proteomes" id="UP000050823">
    <property type="component" value="Unassembled WGS sequence"/>
</dbReference>
<dbReference type="InterPro" id="IPR005025">
    <property type="entry name" value="FMN_Rdtase-like_dom"/>
</dbReference>
<protein>
    <submittedName>
        <fullName evidence="3">Flavodoxin-like fold family protein</fullName>
    </submittedName>
</protein>
<sequence length="258" mass="28904">MGFVKMKVLGLLGSHQRTGVNRQLLDAVLAGVQPDADVEIVFLNDYRILPDTGTPNQVLDELEAKLLAADVWVLVAPTYWGAMAGVMKNFLDCMRPRLVRFNQVGDALADRFKGKHYVTISSCYASPAEELITGMTDETFRSFDKVLSAAGLLKIREIVQTNTYGLKTLSVRKQAECRQVGASIQSKAKRTDDTVKRYIQLFGMVAGATLITMGLQQLVNLILPISQFWLNYISFVLIFFILLASVLRFFTVVKHRRH</sequence>
<dbReference type="SUPFAM" id="SSF52218">
    <property type="entry name" value="Flavoproteins"/>
    <property type="match status" value="1"/>
</dbReference>
<comment type="caution">
    <text evidence="3">The sequence shown here is derived from an EMBL/GenBank/DDBJ whole genome shotgun (WGS) entry which is preliminary data.</text>
</comment>
<dbReference type="InterPro" id="IPR050104">
    <property type="entry name" value="FMN-dep_NADH:Q_OxRdtase_AzoR1"/>
</dbReference>
<evidence type="ECO:0000313" key="4">
    <source>
        <dbReference type="Proteomes" id="UP000050823"/>
    </source>
</evidence>
<reference evidence="3 4" key="1">
    <citation type="journal article" date="2015" name="Genome Announc.">
        <title>Expanding the biotechnology potential of lactobacilli through comparative genomics of 213 strains and associated genera.</title>
        <authorList>
            <person name="Sun Z."/>
            <person name="Harris H.M."/>
            <person name="McCann A."/>
            <person name="Guo C."/>
            <person name="Argimon S."/>
            <person name="Zhang W."/>
            <person name="Yang X."/>
            <person name="Jeffery I.B."/>
            <person name="Cooney J.C."/>
            <person name="Kagawa T.F."/>
            <person name="Liu W."/>
            <person name="Song Y."/>
            <person name="Salvetti E."/>
            <person name="Wrobel A."/>
            <person name="Rasinkangas P."/>
            <person name="Parkhill J."/>
            <person name="Rea M.C."/>
            <person name="O'Sullivan O."/>
            <person name="Ritari J."/>
            <person name="Douillard F.P."/>
            <person name="Paul Ross R."/>
            <person name="Yang R."/>
            <person name="Briner A.E."/>
            <person name="Felis G.E."/>
            <person name="de Vos W.M."/>
            <person name="Barrangou R."/>
            <person name="Klaenhammer T.R."/>
            <person name="Caufield P.W."/>
            <person name="Cui Y."/>
            <person name="Zhang H."/>
            <person name="O'Toole P.W."/>
        </authorList>
    </citation>
    <scope>NUCLEOTIDE SEQUENCE [LARGE SCALE GENOMIC DNA]</scope>
    <source>
        <strain evidence="3 4">DSM 20719</strain>
    </source>
</reference>
<dbReference type="AlphaFoldDB" id="A0AA89I4U6"/>
<evidence type="ECO:0000313" key="3">
    <source>
        <dbReference type="EMBL" id="KRM22394.1"/>
    </source>
</evidence>
<dbReference type="Pfam" id="PF03358">
    <property type="entry name" value="FMN_red"/>
    <property type="match status" value="1"/>
</dbReference>